<gene>
    <name evidence="5" type="ORF">OSB1V03_LOCUS13846</name>
</gene>
<sequence>MSREVITDCNGGQDLDKRLVDVLSIAEPEDHHRSEPMITAATDNDHRVDNDEDREEGVEAGEGDNIGDTVFSKHWLFQCLINTVNIINGEKSADTNGGADGSAVGDDNERLSSSSAVVTAFGPQEPIELDDRTDEELSILWDMSTNEDVMAFLNDYKAIDLFETILMRTNSPRFAEISAGILANIAVNRDICVNLANRPLFRQLILESLSSSDTPFVIQVVRIVSASLSNGETQDRWLAAIKERGDQFLTTIHHTLENCLNCDLLRSEILLLNKMLYLDDTMAAVWLAFDRRYECVKTLLSATDQLLADDPENVEFVDYLWLIIHTLSLAGEDFTETQLVANRPELLRLFHRYVCDSFGDSVDYVIASGHRAGALSAAISLLFNWVMDWGTGAPQPSALIY</sequence>
<dbReference type="Proteomes" id="UP000759131">
    <property type="component" value="Unassembled WGS sequence"/>
</dbReference>
<accession>A0A7R9L272</accession>
<feature type="region of interest" description="Disordered" evidence="4">
    <location>
        <begin position="43"/>
        <end position="65"/>
    </location>
</feature>
<dbReference type="InterPro" id="IPR052464">
    <property type="entry name" value="Synovial_Prolif_Regulator"/>
</dbReference>
<dbReference type="OrthoDB" id="2156856at2759"/>
<name>A0A7R9L272_9ACAR</name>
<evidence type="ECO:0000313" key="6">
    <source>
        <dbReference type="Proteomes" id="UP000759131"/>
    </source>
</evidence>
<evidence type="ECO:0000256" key="3">
    <source>
        <dbReference type="ARBA" id="ARBA00038401"/>
    </source>
</evidence>
<keyword evidence="2" id="KW-0539">Nucleus</keyword>
<keyword evidence="6" id="KW-1185">Reference proteome</keyword>
<proteinExistence type="inferred from homology"/>
<organism evidence="5">
    <name type="scientific">Medioppia subpectinata</name>
    <dbReference type="NCBI Taxonomy" id="1979941"/>
    <lineage>
        <taxon>Eukaryota</taxon>
        <taxon>Metazoa</taxon>
        <taxon>Ecdysozoa</taxon>
        <taxon>Arthropoda</taxon>
        <taxon>Chelicerata</taxon>
        <taxon>Arachnida</taxon>
        <taxon>Acari</taxon>
        <taxon>Acariformes</taxon>
        <taxon>Sarcoptiformes</taxon>
        <taxon>Oribatida</taxon>
        <taxon>Brachypylina</taxon>
        <taxon>Oppioidea</taxon>
        <taxon>Oppiidae</taxon>
        <taxon>Medioppia</taxon>
    </lineage>
</organism>
<dbReference type="EMBL" id="CAJPIZ010012768">
    <property type="protein sequence ID" value="CAG2113879.1"/>
    <property type="molecule type" value="Genomic_DNA"/>
</dbReference>
<feature type="non-terminal residue" evidence="5">
    <location>
        <position position="1"/>
    </location>
</feature>
<comment type="subcellular location">
    <subcellularLocation>
        <location evidence="1">Nucleus</location>
    </subcellularLocation>
</comment>
<evidence type="ECO:0008006" key="7">
    <source>
        <dbReference type="Google" id="ProtNLM"/>
    </source>
</evidence>
<dbReference type="AlphaFoldDB" id="A0A7R9L272"/>
<evidence type="ECO:0000256" key="1">
    <source>
        <dbReference type="ARBA" id="ARBA00004123"/>
    </source>
</evidence>
<dbReference type="EMBL" id="OC867343">
    <property type="protein sequence ID" value="CAD7633449.1"/>
    <property type="molecule type" value="Genomic_DNA"/>
</dbReference>
<reference evidence="5" key="1">
    <citation type="submission" date="2020-11" db="EMBL/GenBank/DDBJ databases">
        <authorList>
            <person name="Tran Van P."/>
        </authorList>
    </citation>
    <scope>NUCLEOTIDE SEQUENCE</scope>
</reference>
<evidence type="ECO:0000256" key="2">
    <source>
        <dbReference type="ARBA" id="ARBA00023242"/>
    </source>
</evidence>
<dbReference type="InterPro" id="IPR016024">
    <property type="entry name" value="ARM-type_fold"/>
</dbReference>
<evidence type="ECO:0000313" key="5">
    <source>
        <dbReference type="EMBL" id="CAD7633449.1"/>
    </source>
</evidence>
<dbReference type="SUPFAM" id="SSF48371">
    <property type="entry name" value="ARM repeat"/>
    <property type="match status" value="1"/>
</dbReference>
<protein>
    <recommendedName>
        <fullName evidence="7">Protein saal1</fullName>
    </recommendedName>
</protein>
<dbReference type="GO" id="GO:0005634">
    <property type="term" value="C:nucleus"/>
    <property type="evidence" value="ECO:0007669"/>
    <property type="project" value="UniProtKB-SubCell"/>
</dbReference>
<comment type="similarity">
    <text evidence="3">Belongs to the SAAL1 family.</text>
</comment>
<evidence type="ECO:0000256" key="4">
    <source>
        <dbReference type="SAM" id="MobiDB-lite"/>
    </source>
</evidence>
<dbReference type="PANTHER" id="PTHR23424">
    <property type="entry name" value="SERUM AMYLOID A"/>
    <property type="match status" value="1"/>
</dbReference>
<dbReference type="PANTHER" id="PTHR23424:SF23">
    <property type="entry name" value="PROTEIN SAAL1"/>
    <property type="match status" value="1"/>
</dbReference>
<feature type="compositionally biased region" description="Acidic residues" evidence="4">
    <location>
        <begin position="50"/>
        <end position="62"/>
    </location>
</feature>